<accession>A0A2S9KA09</accession>
<dbReference type="EMBL" id="PVLR01000088">
    <property type="protein sequence ID" value="PRD67257.1"/>
    <property type="molecule type" value="Genomic_DNA"/>
</dbReference>
<dbReference type="NCBIfam" id="TIGR02282">
    <property type="entry name" value="MltB"/>
    <property type="match status" value="1"/>
</dbReference>
<evidence type="ECO:0000259" key="3">
    <source>
        <dbReference type="Pfam" id="PF13406"/>
    </source>
</evidence>
<reference evidence="4 5" key="1">
    <citation type="submission" date="2018-03" db="EMBL/GenBank/DDBJ databases">
        <title>Comparative genomics illustrates the genes involved in a hyperalkaliphilic mechanisms of Serpentinomonas isolated from highly-alkaline calcium-rich serpentinized springs.</title>
        <authorList>
            <person name="Suzuki S."/>
            <person name="Ishii S."/>
            <person name="Walworth N."/>
            <person name="Bird L."/>
            <person name="Kuenen J.G."/>
            <person name="Nealson K.H."/>
        </authorList>
    </citation>
    <scope>NUCLEOTIDE SEQUENCE [LARGE SCALE GENOMIC DNA]</scope>
    <source>
        <strain evidence="4 5">83</strain>
    </source>
</reference>
<dbReference type="PANTHER" id="PTHR30163">
    <property type="entry name" value="MEMBRANE-BOUND LYTIC MUREIN TRANSGLYCOSYLASE B"/>
    <property type="match status" value="1"/>
</dbReference>
<feature type="active site" evidence="1">
    <location>
        <position position="183"/>
    </location>
</feature>
<evidence type="ECO:0000313" key="5">
    <source>
        <dbReference type="Proteomes" id="UP000238326"/>
    </source>
</evidence>
<dbReference type="AlphaFoldDB" id="A0A2S9KA09"/>
<dbReference type="InterPro" id="IPR011757">
    <property type="entry name" value="Lytic_transglycosylase_MltB"/>
</dbReference>
<dbReference type="CDD" id="cd13399">
    <property type="entry name" value="Slt35-like"/>
    <property type="match status" value="1"/>
</dbReference>
<dbReference type="FunFam" id="1.10.8.350:FF:000001">
    <property type="entry name" value="Lytic murein transglycosylase B"/>
    <property type="match status" value="1"/>
</dbReference>
<dbReference type="InterPro" id="IPR043426">
    <property type="entry name" value="MltB-like"/>
</dbReference>
<organism evidence="4 5">
    <name type="scientific">Malikia spinosa</name>
    <dbReference type="NCBI Taxonomy" id="86180"/>
    <lineage>
        <taxon>Bacteria</taxon>
        <taxon>Pseudomonadati</taxon>
        <taxon>Pseudomonadota</taxon>
        <taxon>Betaproteobacteria</taxon>
        <taxon>Burkholderiales</taxon>
        <taxon>Comamonadaceae</taxon>
        <taxon>Malikia</taxon>
    </lineage>
</organism>
<dbReference type="InterPro" id="IPR031304">
    <property type="entry name" value="SLT_2"/>
</dbReference>
<keyword evidence="5" id="KW-1185">Reference proteome</keyword>
<feature type="compositionally biased region" description="Polar residues" evidence="2">
    <location>
        <begin position="1"/>
        <end position="17"/>
    </location>
</feature>
<dbReference type="PANTHER" id="PTHR30163:SF9">
    <property type="entry name" value="MEMBRANE-BOUND LYTIC MUREIN TRANSGLYCOSYLASE B"/>
    <property type="match status" value="1"/>
</dbReference>
<dbReference type="GO" id="GO:0009253">
    <property type="term" value="P:peptidoglycan catabolic process"/>
    <property type="evidence" value="ECO:0007669"/>
    <property type="project" value="TreeGrafter"/>
</dbReference>
<dbReference type="OrthoDB" id="9772911at2"/>
<protein>
    <submittedName>
        <fullName evidence="4">Lytic murein transglycosylase B</fullName>
    </submittedName>
</protein>
<feature type="region of interest" description="Disordered" evidence="2">
    <location>
        <begin position="52"/>
        <end position="78"/>
    </location>
</feature>
<evidence type="ECO:0000256" key="2">
    <source>
        <dbReference type="SAM" id="MobiDB-lite"/>
    </source>
</evidence>
<feature type="region of interest" description="Disordered" evidence="2">
    <location>
        <begin position="1"/>
        <end position="22"/>
    </location>
</feature>
<dbReference type="Gene3D" id="1.10.8.350">
    <property type="entry name" value="Bacterial muramidase"/>
    <property type="match status" value="1"/>
</dbReference>
<evidence type="ECO:0000256" key="1">
    <source>
        <dbReference type="PIRSR" id="PIRSR611757-1"/>
    </source>
</evidence>
<sequence>MACATSAGSAASPTNLRPTAGRRGQTIGQALSLTALGLALLAATPVANASAAPQDRTGQLVASAQHGKRAKATPRADQEATRYAGNAAAQALAAEIAQRRGWEQDWVAHWIGQAQQLPSVMRLIAPAQPGMAKNWAAYRARFVEPIRIEAGLRFWQAQRETLERAEASYGVPAWLIVGIIGVETLYGRHTGNYRVLDALATLSLDFPETHPRAAERQAYFRGELETLLQLSREQGVSPDAWRGSYAGAMGLPQFMPSSWTRHAVDFDGDGRIDLRTSAADAIGSVANYMQQHGWRSGMATHYPVRLEAGSEDLATLLAPDIKPSFDAARFQALGARLEQPASEHAGPLALVELRNGDPLQGGSAPSYVAGTENFYVVTRYNWSSYYALAVIELGQAVQAELTDPGAAR</sequence>
<dbReference type="Proteomes" id="UP000238326">
    <property type="component" value="Unassembled WGS sequence"/>
</dbReference>
<feature type="domain" description="Transglycosylase SLT" evidence="3">
    <location>
        <begin position="88"/>
        <end position="395"/>
    </location>
</feature>
<dbReference type="SUPFAM" id="SSF53955">
    <property type="entry name" value="Lysozyme-like"/>
    <property type="match status" value="1"/>
</dbReference>
<name>A0A2S9KA09_9BURK</name>
<dbReference type="Gene3D" id="1.10.530.10">
    <property type="match status" value="1"/>
</dbReference>
<gene>
    <name evidence="4" type="primary">mltB</name>
    <name evidence="4" type="ORF">C6P61_17395</name>
</gene>
<dbReference type="Pfam" id="PF13406">
    <property type="entry name" value="SLT_2"/>
    <property type="match status" value="1"/>
</dbReference>
<proteinExistence type="predicted"/>
<dbReference type="GO" id="GO:0008933">
    <property type="term" value="F:peptidoglycan lytic transglycosylase activity"/>
    <property type="evidence" value="ECO:0007669"/>
    <property type="project" value="TreeGrafter"/>
</dbReference>
<dbReference type="InterPro" id="IPR023346">
    <property type="entry name" value="Lysozyme-like_dom_sf"/>
</dbReference>
<comment type="caution">
    <text evidence="4">The sequence shown here is derived from an EMBL/GenBank/DDBJ whole genome shotgun (WGS) entry which is preliminary data.</text>
</comment>
<evidence type="ECO:0000313" key="4">
    <source>
        <dbReference type="EMBL" id="PRD67257.1"/>
    </source>
</evidence>